<proteinExistence type="predicted"/>
<organism evidence="2 3">
    <name type="scientific">Ambrosia artemisiifolia</name>
    <name type="common">Common ragweed</name>
    <dbReference type="NCBI Taxonomy" id="4212"/>
    <lineage>
        <taxon>Eukaryota</taxon>
        <taxon>Viridiplantae</taxon>
        <taxon>Streptophyta</taxon>
        <taxon>Embryophyta</taxon>
        <taxon>Tracheophyta</taxon>
        <taxon>Spermatophyta</taxon>
        <taxon>Magnoliopsida</taxon>
        <taxon>eudicotyledons</taxon>
        <taxon>Gunneridae</taxon>
        <taxon>Pentapetalae</taxon>
        <taxon>asterids</taxon>
        <taxon>campanulids</taxon>
        <taxon>Asterales</taxon>
        <taxon>Asteraceae</taxon>
        <taxon>Asteroideae</taxon>
        <taxon>Heliantheae alliance</taxon>
        <taxon>Heliantheae</taxon>
        <taxon>Ambrosia</taxon>
    </lineage>
</organism>
<protein>
    <submittedName>
        <fullName evidence="2">Uncharacterized protein</fullName>
    </submittedName>
</protein>
<dbReference type="EMBL" id="JAMZMK010011726">
    <property type="protein sequence ID" value="KAI7726249.1"/>
    <property type="molecule type" value="Genomic_DNA"/>
</dbReference>
<name>A0AAD5G2B1_AMBAR</name>
<feature type="compositionally biased region" description="Basic residues" evidence="1">
    <location>
        <begin position="1"/>
        <end position="13"/>
    </location>
</feature>
<dbReference type="AlphaFoldDB" id="A0AAD5G2B1"/>
<sequence>MDGHNNIRKKSLKRSSSAANKKRRSSQNNEDDEIDRMIICNGGLLRYTRPFQIGFYSPGTEPDRIPYHLYLLVKEAVDLMNKTSSFDHLTRVEKKIRFFCDFFYSHLPLGWKYDRDNATFLIAGCDTFFAKAGPKYNISGYAPLGYPLKIQYDCKTKLATDLVFEIMSLVHSRKTPAPESFIKWDETVMSFYCKLCSCFGIDYQHLEAASEDDVILMNMGKTRAKNNLLLLDAKATSSANKRGIEKISSNKDSYMFQHMRKLGSSDEAFELSKKNIRQILQIVRSQRLPPQTTFTEWNEYQISFYCKMCSCFGIDYQHLEAA</sequence>
<dbReference type="Proteomes" id="UP001206925">
    <property type="component" value="Unassembled WGS sequence"/>
</dbReference>
<accession>A0AAD5G2B1</accession>
<gene>
    <name evidence="2" type="ORF">M8C21_008593</name>
</gene>
<comment type="caution">
    <text evidence="2">The sequence shown here is derived from an EMBL/GenBank/DDBJ whole genome shotgun (WGS) entry which is preliminary data.</text>
</comment>
<keyword evidence="3" id="KW-1185">Reference proteome</keyword>
<evidence type="ECO:0000256" key="1">
    <source>
        <dbReference type="SAM" id="MobiDB-lite"/>
    </source>
</evidence>
<reference evidence="2" key="1">
    <citation type="submission" date="2022-06" db="EMBL/GenBank/DDBJ databases">
        <title>Uncovering the hologenomic basis of an extraordinary plant invasion.</title>
        <authorList>
            <person name="Bieker V.C."/>
            <person name="Martin M.D."/>
            <person name="Gilbert T."/>
            <person name="Hodgins K."/>
            <person name="Battlay P."/>
            <person name="Petersen B."/>
            <person name="Wilson J."/>
        </authorList>
    </citation>
    <scope>NUCLEOTIDE SEQUENCE</scope>
    <source>
        <strain evidence="2">AA19_3_7</strain>
        <tissue evidence="2">Leaf</tissue>
    </source>
</reference>
<feature type="region of interest" description="Disordered" evidence="1">
    <location>
        <begin position="1"/>
        <end position="30"/>
    </location>
</feature>
<evidence type="ECO:0000313" key="2">
    <source>
        <dbReference type="EMBL" id="KAI7726249.1"/>
    </source>
</evidence>
<evidence type="ECO:0000313" key="3">
    <source>
        <dbReference type="Proteomes" id="UP001206925"/>
    </source>
</evidence>